<name>A0ACC0U373_9AGAM</name>
<comment type="caution">
    <text evidence="1">The sequence shown here is derived from an EMBL/GenBank/DDBJ whole genome shotgun (WGS) entry which is preliminary data.</text>
</comment>
<gene>
    <name evidence="1" type="ORF">F5148DRAFT_254215</name>
</gene>
<organism evidence="1 2">
    <name type="scientific">Russula earlei</name>
    <dbReference type="NCBI Taxonomy" id="71964"/>
    <lineage>
        <taxon>Eukaryota</taxon>
        <taxon>Fungi</taxon>
        <taxon>Dikarya</taxon>
        <taxon>Basidiomycota</taxon>
        <taxon>Agaricomycotina</taxon>
        <taxon>Agaricomycetes</taxon>
        <taxon>Russulales</taxon>
        <taxon>Russulaceae</taxon>
        <taxon>Russula</taxon>
    </lineage>
</organism>
<protein>
    <submittedName>
        <fullName evidence="1">Uncharacterized protein</fullName>
    </submittedName>
</protein>
<keyword evidence="2" id="KW-1185">Reference proteome</keyword>
<reference evidence="1" key="1">
    <citation type="submission" date="2021-03" db="EMBL/GenBank/DDBJ databases">
        <title>Evolutionary priming and transition to the ectomycorrhizal habit in an iconic lineage of mushroom-forming fungi: is preadaptation a requirement?</title>
        <authorList>
            <consortium name="DOE Joint Genome Institute"/>
            <person name="Looney B.P."/>
            <person name="Miyauchi S."/>
            <person name="Morin E."/>
            <person name="Drula E."/>
            <person name="Courty P.E."/>
            <person name="Chicoki N."/>
            <person name="Fauchery L."/>
            <person name="Kohler A."/>
            <person name="Kuo A."/>
            <person name="LaButti K."/>
            <person name="Pangilinan J."/>
            <person name="Lipzen A."/>
            <person name="Riley R."/>
            <person name="Andreopoulos W."/>
            <person name="He G."/>
            <person name="Johnson J."/>
            <person name="Barry K.W."/>
            <person name="Grigoriev I.V."/>
            <person name="Nagy L."/>
            <person name="Hibbett D."/>
            <person name="Henrissat B."/>
            <person name="Matheny P.B."/>
            <person name="Labbe J."/>
            <person name="Martin A.F."/>
        </authorList>
    </citation>
    <scope>NUCLEOTIDE SEQUENCE</scope>
    <source>
        <strain evidence="1">BPL698</strain>
    </source>
</reference>
<evidence type="ECO:0000313" key="1">
    <source>
        <dbReference type="EMBL" id="KAI9460713.1"/>
    </source>
</evidence>
<accession>A0ACC0U373</accession>
<dbReference type="EMBL" id="JAGFNK010000185">
    <property type="protein sequence ID" value="KAI9460713.1"/>
    <property type="molecule type" value="Genomic_DNA"/>
</dbReference>
<sequence length="131" mass="14540">MHSRETMAQILLITSLVAATHIPAGPAAHELHMRGLIANKHFLRKVMPGVVSIVTINYIQKPIGDRGLAQQPNGNASRYHRRSLDACLPPFPAERLFSSSHNPVSRGLADLCEENLRLLNALARRDVEYID</sequence>
<evidence type="ECO:0000313" key="2">
    <source>
        <dbReference type="Proteomes" id="UP001207468"/>
    </source>
</evidence>
<dbReference type="Proteomes" id="UP001207468">
    <property type="component" value="Unassembled WGS sequence"/>
</dbReference>
<proteinExistence type="predicted"/>